<evidence type="ECO:0000256" key="1">
    <source>
        <dbReference type="ARBA" id="ARBA00023015"/>
    </source>
</evidence>
<dbReference type="InterPro" id="IPR009057">
    <property type="entry name" value="Homeodomain-like_sf"/>
</dbReference>
<keyword evidence="2" id="KW-0804">Transcription</keyword>
<keyword evidence="5" id="KW-1185">Reference proteome</keyword>
<reference evidence="4" key="1">
    <citation type="submission" date="2021-10" db="EMBL/GenBank/DDBJ databases">
        <authorList>
            <person name="Dean J.D."/>
            <person name="Kim M.K."/>
            <person name="Newey C.N."/>
            <person name="Stoker T.S."/>
            <person name="Thompson D.W."/>
            <person name="Grose J.H."/>
        </authorList>
    </citation>
    <scope>NUCLEOTIDE SEQUENCE</scope>
    <source>
        <strain evidence="4">BT178</strain>
    </source>
</reference>
<sequence length="56" mass="6284">MAQHDVPLKEVAYQLGFEDVSHFSKLFKRCAGVTFSVFKGQGQVQVQYRRPALAVA</sequence>
<protein>
    <submittedName>
        <fullName evidence="4">Helix-turn-helix domain-containing protein</fullName>
    </submittedName>
</protein>
<gene>
    <name evidence="4" type="ORF">LGH74_24205</name>
</gene>
<dbReference type="Pfam" id="PF12833">
    <property type="entry name" value="HTH_18"/>
    <property type="match status" value="1"/>
</dbReference>
<evidence type="ECO:0000256" key="2">
    <source>
        <dbReference type="ARBA" id="ARBA00023163"/>
    </source>
</evidence>
<dbReference type="Proteomes" id="UP001165296">
    <property type="component" value="Unassembled WGS sequence"/>
</dbReference>
<evidence type="ECO:0000313" key="5">
    <source>
        <dbReference type="Proteomes" id="UP001165296"/>
    </source>
</evidence>
<proteinExistence type="predicted"/>
<comment type="caution">
    <text evidence="4">The sequence shown here is derived from an EMBL/GenBank/DDBJ whole genome shotgun (WGS) entry which is preliminary data.</text>
</comment>
<feature type="domain" description="HTH araC/xylS-type" evidence="3">
    <location>
        <begin position="1"/>
        <end position="41"/>
    </location>
</feature>
<accession>A0ABS8AZ80</accession>
<evidence type="ECO:0000313" key="4">
    <source>
        <dbReference type="EMBL" id="MCB2411112.1"/>
    </source>
</evidence>
<dbReference type="Gene3D" id="1.10.10.60">
    <property type="entry name" value="Homeodomain-like"/>
    <property type="match status" value="1"/>
</dbReference>
<dbReference type="RefSeq" id="WP_226180660.1">
    <property type="nucleotide sequence ID" value="NZ_JAJADR010000015.1"/>
</dbReference>
<evidence type="ECO:0000259" key="3">
    <source>
        <dbReference type="PROSITE" id="PS01124"/>
    </source>
</evidence>
<name>A0ABS8AZ80_9BACT</name>
<dbReference type="SUPFAM" id="SSF46689">
    <property type="entry name" value="Homeodomain-like"/>
    <property type="match status" value="1"/>
</dbReference>
<dbReference type="PROSITE" id="PS01124">
    <property type="entry name" value="HTH_ARAC_FAMILY_2"/>
    <property type="match status" value="1"/>
</dbReference>
<keyword evidence="1" id="KW-0805">Transcription regulation</keyword>
<dbReference type="InterPro" id="IPR018060">
    <property type="entry name" value="HTH_AraC"/>
</dbReference>
<dbReference type="EMBL" id="JAJADR010000015">
    <property type="protein sequence ID" value="MCB2411112.1"/>
    <property type="molecule type" value="Genomic_DNA"/>
</dbReference>
<organism evidence="4 5">
    <name type="scientific">Hymenobacter lucidus</name>
    <dbReference type="NCBI Taxonomy" id="2880930"/>
    <lineage>
        <taxon>Bacteria</taxon>
        <taxon>Pseudomonadati</taxon>
        <taxon>Bacteroidota</taxon>
        <taxon>Cytophagia</taxon>
        <taxon>Cytophagales</taxon>
        <taxon>Hymenobacteraceae</taxon>
        <taxon>Hymenobacter</taxon>
    </lineage>
</organism>